<dbReference type="InterPro" id="IPR018392">
    <property type="entry name" value="LysM"/>
</dbReference>
<accession>A0A845Q7G8</accession>
<dbReference type="Proteomes" id="UP000470384">
    <property type="component" value="Unassembled WGS sequence"/>
</dbReference>
<dbReference type="PROSITE" id="PS51782">
    <property type="entry name" value="LYSM"/>
    <property type="match status" value="1"/>
</dbReference>
<evidence type="ECO:0000256" key="8">
    <source>
        <dbReference type="SAM" id="SignalP"/>
    </source>
</evidence>
<dbReference type="RefSeq" id="WP_160586647.1">
    <property type="nucleotide sequence ID" value="NZ_BMHN01000001.1"/>
</dbReference>
<dbReference type="PANTHER" id="PTHR22726:SF1">
    <property type="entry name" value="METALLOENDOPEPTIDASE OMA1, MITOCHONDRIAL"/>
    <property type="match status" value="1"/>
</dbReference>
<dbReference type="GO" id="GO:0051603">
    <property type="term" value="P:proteolysis involved in protein catabolic process"/>
    <property type="evidence" value="ECO:0007669"/>
    <property type="project" value="TreeGrafter"/>
</dbReference>
<evidence type="ECO:0000313" key="11">
    <source>
        <dbReference type="Proteomes" id="UP000470384"/>
    </source>
</evidence>
<dbReference type="Gene3D" id="3.30.2010.10">
    <property type="entry name" value="Metalloproteases ('zincins'), catalytic domain"/>
    <property type="match status" value="1"/>
</dbReference>
<gene>
    <name evidence="10" type="ORF">GTQ45_02300</name>
</gene>
<proteinExistence type="predicted"/>
<dbReference type="GO" id="GO:0016020">
    <property type="term" value="C:membrane"/>
    <property type="evidence" value="ECO:0007669"/>
    <property type="project" value="TreeGrafter"/>
</dbReference>
<evidence type="ECO:0000313" key="10">
    <source>
        <dbReference type="EMBL" id="NBG94562.1"/>
    </source>
</evidence>
<evidence type="ECO:0000256" key="2">
    <source>
        <dbReference type="ARBA" id="ARBA00022670"/>
    </source>
</evidence>
<comment type="caution">
    <text evidence="10">The sequence shown here is derived from an EMBL/GenBank/DDBJ whole genome shotgun (WGS) entry which is preliminary data.</text>
</comment>
<dbReference type="InterPro" id="IPR051156">
    <property type="entry name" value="Mito/Outer_Membr_Metalloprot"/>
</dbReference>
<dbReference type="AlphaFoldDB" id="A0A845Q7G8"/>
<keyword evidence="8" id="KW-0732">Signal</keyword>
<dbReference type="GO" id="GO:0004222">
    <property type="term" value="F:metalloendopeptidase activity"/>
    <property type="evidence" value="ECO:0007669"/>
    <property type="project" value="InterPro"/>
</dbReference>
<feature type="signal peptide" evidence="8">
    <location>
        <begin position="1"/>
        <end position="36"/>
    </location>
</feature>
<dbReference type="OrthoDB" id="9810445at2"/>
<comment type="cofactor">
    <cofactor evidence="1">
        <name>Zn(2+)</name>
        <dbReference type="ChEBI" id="CHEBI:29105"/>
    </cofactor>
</comment>
<dbReference type="Pfam" id="PF01435">
    <property type="entry name" value="Peptidase_M48"/>
    <property type="match status" value="1"/>
</dbReference>
<keyword evidence="6 10" id="KW-0482">Metalloprotease</keyword>
<dbReference type="EMBL" id="WXYQ01000001">
    <property type="protein sequence ID" value="NBG94562.1"/>
    <property type="molecule type" value="Genomic_DNA"/>
</dbReference>
<evidence type="ECO:0000256" key="5">
    <source>
        <dbReference type="ARBA" id="ARBA00022833"/>
    </source>
</evidence>
<dbReference type="PANTHER" id="PTHR22726">
    <property type="entry name" value="METALLOENDOPEPTIDASE OMA1"/>
    <property type="match status" value="1"/>
</dbReference>
<dbReference type="GeneID" id="300653543"/>
<keyword evidence="4" id="KW-0378">Hydrolase</keyword>
<keyword evidence="3" id="KW-0479">Metal-binding</keyword>
<evidence type="ECO:0000256" key="4">
    <source>
        <dbReference type="ARBA" id="ARBA00022801"/>
    </source>
</evidence>
<evidence type="ECO:0000256" key="3">
    <source>
        <dbReference type="ARBA" id="ARBA00022723"/>
    </source>
</evidence>
<organism evidence="10 11">
    <name type="scientific">Pyruvatibacter mobilis</name>
    <dbReference type="NCBI Taxonomy" id="1712261"/>
    <lineage>
        <taxon>Bacteria</taxon>
        <taxon>Pseudomonadati</taxon>
        <taxon>Pseudomonadota</taxon>
        <taxon>Alphaproteobacteria</taxon>
        <taxon>Hyphomicrobiales</taxon>
        <taxon>Parvibaculaceae</taxon>
        <taxon>Pyruvatibacter</taxon>
    </lineage>
</organism>
<keyword evidence="5" id="KW-0862">Zinc</keyword>
<evidence type="ECO:0000256" key="1">
    <source>
        <dbReference type="ARBA" id="ARBA00001947"/>
    </source>
</evidence>
<keyword evidence="2 10" id="KW-0645">Protease</keyword>
<dbReference type="InterPro" id="IPR001915">
    <property type="entry name" value="Peptidase_M48"/>
</dbReference>
<feature type="domain" description="LysM" evidence="9">
    <location>
        <begin position="436"/>
        <end position="483"/>
    </location>
</feature>
<name>A0A845Q7G8_9HYPH</name>
<evidence type="ECO:0000256" key="7">
    <source>
        <dbReference type="SAM" id="MobiDB-lite"/>
    </source>
</evidence>
<evidence type="ECO:0000256" key="6">
    <source>
        <dbReference type="ARBA" id="ARBA00023049"/>
    </source>
</evidence>
<dbReference type="GO" id="GO:0046872">
    <property type="term" value="F:metal ion binding"/>
    <property type="evidence" value="ECO:0007669"/>
    <property type="project" value="UniProtKB-KW"/>
</dbReference>
<protein>
    <submittedName>
        <fullName evidence="10">M48 family metalloprotease</fullName>
    </submittedName>
</protein>
<reference evidence="10 11" key="1">
    <citation type="journal article" date="2016" name="Int. J. Syst. Evol. Microbiol.">
        <title>Pyruvatibacter mobilis gen. nov., sp. nov., a marine bacterium from the culture broth of Picochlorum sp. 122.</title>
        <authorList>
            <person name="Wang G."/>
            <person name="Tang M."/>
            <person name="Wu H."/>
            <person name="Dai S."/>
            <person name="Li T."/>
            <person name="Chen C."/>
            <person name="He H."/>
            <person name="Fan J."/>
            <person name="Xiang W."/>
            <person name="Li X."/>
        </authorList>
    </citation>
    <scope>NUCLEOTIDE SEQUENCE [LARGE SCALE GENOMIC DNA]</scope>
    <source>
        <strain evidence="10 11">GYP-11</strain>
    </source>
</reference>
<sequence>MIAAVFSLPLAKRFAPMVAGLIALLVLGLMPPAAQAQLSQREKQQGANAHEQIVAQYGGVYDHPQVGPYVARITARMAAASNMPNEEFRVTVLNSPVVNAFALPGGYVYVTRGLVSLANSEAELASVIGHEIAHVTERHGRGRQNQAIGATILGAVLGLAVGSDLVNQIFNIGASGYLADYSRDQENEADKVGLDMLVRAGYDPYSAPSFLQSLGDQSALHARLQGARYDPNRVDWLASHPATGQRVRDTRAQAQGTGIPPASRRTGEEAHFAAIDGMLYGDDPKEGYVRGRRFIHPELRFAFEVPEGFQMTNSSKAVSARHSSGAQLKFDGGARRGAATMAVYLTRVWARDAQLKGVESLTINGIPAATGVTRVKGKDVRLVAYDAGDGEGVYRFLIATPPRETARMEAAIREMVLSFSRLSASEAASAKPFLVETRKVRRGDTVGSLASLMAFDTAAEERFRVLNGLSGTEGVLPGQTVKLVVE</sequence>
<evidence type="ECO:0000259" key="9">
    <source>
        <dbReference type="PROSITE" id="PS51782"/>
    </source>
</evidence>
<feature type="chain" id="PRO_5032792454" evidence="8">
    <location>
        <begin position="37"/>
        <end position="486"/>
    </location>
</feature>
<keyword evidence="11" id="KW-1185">Reference proteome</keyword>
<feature type="region of interest" description="Disordered" evidence="7">
    <location>
        <begin position="242"/>
        <end position="264"/>
    </location>
</feature>